<feature type="compositionally biased region" description="Polar residues" evidence="1">
    <location>
        <begin position="247"/>
        <end position="264"/>
    </location>
</feature>
<proteinExistence type="predicted"/>
<dbReference type="AlphaFoldDB" id="A0A8J2NV44"/>
<protein>
    <submittedName>
        <fullName evidence="2">Uncharacterized protein</fullName>
    </submittedName>
</protein>
<accession>A0A8J2NV44</accession>
<organism evidence="2 3">
    <name type="scientific">Allacma fusca</name>
    <dbReference type="NCBI Taxonomy" id="39272"/>
    <lineage>
        <taxon>Eukaryota</taxon>
        <taxon>Metazoa</taxon>
        <taxon>Ecdysozoa</taxon>
        <taxon>Arthropoda</taxon>
        <taxon>Hexapoda</taxon>
        <taxon>Collembola</taxon>
        <taxon>Symphypleona</taxon>
        <taxon>Sminthuridae</taxon>
        <taxon>Allacma</taxon>
    </lineage>
</organism>
<evidence type="ECO:0000313" key="3">
    <source>
        <dbReference type="Proteomes" id="UP000708208"/>
    </source>
</evidence>
<name>A0A8J2NV44_9HEXA</name>
<keyword evidence="3" id="KW-1185">Reference proteome</keyword>
<dbReference type="EMBL" id="CAJVCH010079929">
    <property type="protein sequence ID" value="CAG7721473.1"/>
    <property type="molecule type" value="Genomic_DNA"/>
</dbReference>
<evidence type="ECO:0000313" key="2">
    <source>
        <dbReference type="EMBL" id="CAG7721473.1"/>
    </source>
</evidence>
<gene>
    <name evidence="2" type="ORF">AFUS01_LOCUS10687</name>
</gene>
<reference evidence="2" key="1">
    <citation type="submission" date="2021-06" db="EMBL/GenBank/DDBJ databases">
        <authorList>
            <person name="Hodson N. C."/>
            <person name="Mongue J. A."/>
            <person name="Jaron S. K."/>
        </authorList>
    </citation>
    <scope>NUCLEOTIDE SEQUENCE</scope>
</reference>
<dbReference type="Proteomes" id="UP000708208">
    <property type="component" value="Unassembled WGS sequence"/>
</dbReference>
<evidence type="ECO:0000256" key="1">
    <source>
        <dbReference type="SAM" id="MobiDB-lite"/>
    </source>
</evidence>
<feature type="region of interest" description="Disordered" evidence="1">
    <location>
        <begin position="246"/>
        <end position="282"/>
    </location>
</feature>
<comment type="caution">
    <text evidence="2">The sequence shown here is derived from an EMBL/GenBank/DDBJ whole genome shotgun (WGS) entry which is preliminary data.</text>
</comment>
<sequence>MTIEQHYNPDQDKGDIMDYGIKLITRVQALSALQSLNTDYHTYSKYSEQPPNLSPVLPLEEIHPENCIGESSPPILSPAHPYNQEAEIQKSNRGENEREVVSLTGKKSSLTLKLRRVPRHLRQMESKRHTMMKPEIFVFKRDRREIELQISYQKLDKNLKKLEGCLSSIVSQEKTKLVTLQKQSWGTNEEIVMVGPNRNSKITSVLRAPLEFPEKSPMPDISCPFTPQFSILTSKEQSVEQRIVEASSVTESDSNLESESSVEASISDDNDRVSEGDTSQDDDILLLYDEDYDLFSDL</sequence>